<name>A0AAE0TXC5_9PEZI</name>
<evidence type="ECO:0000256" key="1">
    <source>
        <dbReference type="SAM" id="MobiDB-lite"/>
    </source>
</evidence>
<dbReference type="EMBL" id="JAULSN010000001">
    <property type="protein sequence ID" value="KAK3383018.1"/>
    <property type="molecule type" value="Genomic_DNA"/>
</dbReference>
<organism evidence="2 3">
    <name type="scientific">Lasiosphaeria ovina</name>
    <dbReference type="NCBI Taxonomy" id="92902"/>
    <lineage>
        <taxon>Eukaryota</taxon>
        <taxon>Fungi</taxon>
        <taxon>Dikarya</taxon>
        <taxon>Ascomycota</taxon>
        <taxon>Pezizomycotina</taxon>
        <taxon>Sordariomycetes</taxon>
        <taxon>Sordariomycetidae</taxon>
        <taxon>Sordariales</taxon>
        <taxon>Lasiosphaeriaceae</taxon>
        <taxon>Lasiosphaeria</taxon>
    </lineage>
</organism>
<dbReference type="Proteomes" id="UP001287356">
    <property type="component" value="Unassembled WGS sequence"/>
</dbReference>
<proteinExistence type="predicted"/>
<evidence type="ECO:0000313" key="2">
    <source>
        <dbReference type="EMBL" id="KAK3383018.1"/>
    </source>
</evidence>
<feature type="region of interest" description="Disordered" evidence="1">
    <location>
        <begin position="1141"/>
        <end position="1162"/>
    </location>
</feature>
<reference evidence="2" key="2">
    <citation type="submission" date="2023-06" db="EMBL/GenBank/DDBJ databases">
        <authorList>
            <consortium name="Lawrence Berkeley National Laboratory"/>
            <person name="Haridas S."/>
            <person name="Hensen N."/>
            <person name="Bonometti L."/>
            <person name="Westerberg I."/>
            <person name="Brannstrom I.O."/>
            <person name="Guillou S."/>
            <person name="Cros-Aarteil S."/>
            <person name="Calhoun S."/>
            <person name="Kuo A."/>
            <person name="Mondo S."/>
            <person name="Pangilinan J."/>
            <person name="Riley R."/>
            <person name="Labutti K."/>
            <person name="Andreopoulos B."/>
            <person name="Lipzen A."/>
            <person name="Chen C."/>
            <person name="Yanf M."/>
            <person name="Daum C."/>
            <person name="Ng V."/>
            <person name="Clum A."/>
            <person name="Steindorff A."/>
            <person name="Ohm R."/>
            <person name="Martin F."/>
            <person name="Silar P."/>
            <person name="Natvig D."/>
            <person name="Lalanne C."/>
            <person name="Gautier V."/>
            <person name="Ament-Velasquez S.L."/>
            <person name="Kruys A."/>
            <person name="Hutchinson M.I."/>
            <person name="Powell A.J."/>
            <person name="Barry K."/>
            <person name="Miller A.N."/>
            <person name="Grigoriev I.V."/>
            <person name="Debuchy R."/>
            <person name="Gladieux P."/>
            <person name="Thoren M.H."/>
            <person name="Johannesson H."/>
        </authorList>
    </citation>
    <scope>NUCLEOTIDE SEQUENCE</scope>
    <source>
        <strain evidence="2">CBS 958.72</strain>
    </source>
</reference>
<feature type="compositionally biased region" description="Polar residues" evidence="1">
    <location>
        <begin position="11"/>
        <end position="25"/>
    </location>
</feature>
<protein>
    <submittedName>
        <fullName evidence="2">Uncharacterized protein</fullName>
    </submittedName>
</protein>
<reference evidence="2" key="1">
    <citation type="journal article" date="2023" name="Mol. Phylogenet. Evol.">
        <title>Genome-scale phylogeny and comparative genomics of the fungal order Sordariales.</title>
        <authorList>
            <person name="Hensen N."/>
            <person name="Bonometti L."/>
            <person name="Westerberg I."/>
            <person name="Brannstrom I.O."/>
            <person name="Guillou S."/>
            <person name="Cros-Aarteil S."/>
            <person name="Calhoun S."/>
            <person name="Haridas S."/>
            <person name="Kuo A."/>
            <person name="Mondo S."/>
            <person name="Pangilinan J."/>
            <person name="Riley R."/>
            <person name="LaButti K."/>
            <person name="Andreopoulos B."/>
            <person name="Lipzen A."/>
            <person name="Chen C."/>
            <person name="Yan M."/>
            <person name="Daum C."/>
            <person name="Ng V."/>
            <person name="Clum A."/>
            <person name="Steindorff A."/>
            <person name="Ohm R.A."/>
            <person name="Martin F."/>
            <person name="Silar P."/>
            <person name="Natvig D.O."/>
            <person name="Lalanne C."/>
            <person name="Gautier V."/>
            <person name="Ament-Velasquez S.L."/>
            <person name="Kruys A."/>
            <person name="Hutchinson M.I."/>
            <person name="Powell A.J."/>
            <person name="Barry K."/>
            <person name="Miller A.N."/>
            <person name="Grigoriev I.V."/>
            <person name="Debuchy R."/>
            <person name="Gladieux P."/>
            <person name="Hiltunen Thoren M."/>
            <person name="Johannesson H."/>
        </authorList>
    </citation>
    <scope>NUCLEOTIDE SEQUENCE</scope>
    <source>
        <strain evidence="2">CBS 958.72</strain>
    </source>
</reference>
<feature type="compositionally biased region" description="Gly residues" evidence="1">
    <location>
        <begin position="1215"/>
        <end position="1224"/>
    </location>
</feature>
<feature type="region of interest" description="Disordered" evidence="1">
    <location>
        <begin position="198"/>
        <end position="218"/>
    </location>
</feature>
<evidence type="ECO:0000313" key="3">
    <source>
        <dbReference type="Proteomes" id="UP001287356"/>
    </source>
</evidence>
<gene>
    <name evidence="2" type="ORF">B0T24DRAFT_715004</name>
</gene>
<feature type="region of interest" description="Disordered" evidence="1">
    <location>
        <begin position="1"/>
        <end position="57"/>
    </location>
</feature>
<feature type="compositionally biased region" description="Basic and acidic residues" evidence="1">
    <location>
        <begin position="199"/>
        <end position="209"/>
    </location>
</feature>
<feature type="region of interest" description="Disordered" evidence="1">
    <location>
        <begin position="1179"/>
        <end position="1354"/>
    </location>
</feature>
<keyword evidence="3" id="KW-1185">Reference proteome</keyword>
<sequence>MSGIPNDEPFSGSSVGSETNATAVMSSWSRRRSRRGSDHSSATTPRSTLSDPGRFVPTRKEADGDLVKFLIDYAANDEECPPLLRDYLTDVVLKEAVDRGDPSVLDWYLRDWEIKHYPIRKRLLDELSKYKLYDFLFPLDGRRPSLPTASIPPQYRPLLPWAPETTFVGVDELDPDIDAPVVTVDIRLDEDEDVAAVPAEEHPPEHSPEPARASPQPVVEDTADASPTVRLNNLRRRIDSLPSIISSRISSGPWETGTAVGVSEISDLGTADWTETSSYKGGTQPPLALRLKTTINFLSDEDVDRCKDWEVKFSEIVSYLQWLASGDERRQLENATPETQALYHDAFERCRVHVLFQKHHYDPTPLEINTPPKVPLKSTRLKWMANVHDWPLPSRSPVPSRDDLLPRPIHPRHPEPVNRMLIDNPEGRSRYETLLRDQQRWWGRDTGGSEEALDDEKYNLAYVEAKYFEVFSDSSHVGWVRRDRRTGGTLLPDDSLVVPGEPRSWAKERAARRAGLQQMLRSYPTNIHVWVDTPWRKIVLPVDAATLRKLRERVGGVQWVPPRAVPPVHMRQPIETMPYTVFLRDYNKQLKQMRTLALLKVMDENSRDRRWVSLPKNVLNGGPYVWRMIDPDVLERQDLLRHCYTALKVLRAAIQRTPRPLLEAMLRLAERGVAGEFSRNQVPPEVRLANDEFLNDGIQRRTLLLSHEDVGWVKFVAGSESVNSGTWRRHFDPDWPRDKYKLFLIFARRVQKLLDDPNPESLFNLHRSVTVEQLLEAINAACGTTAVERCEFEPYDACAWLDRMKRSEHVRFQLDLSCYGVVERPVPNFFPEHRVIWPLPEEQRERPSALGHISEWEPVVTGGRRPDVDQNSPIWNFFASLAYRLGYTISKLEQDMADQASTAQPTPTVFLRESIDKWERECFALEQTGQLHHVRELVFRADPGASAQYAREHPQDGAMSTDDALSIVRDHVIDEISANETMLAPGREQHDVDRKTGKTRVTLVRDYNWDWAAVPLAKGRKPRQFWSVNRWPLGVGHLTAEAESAVANDEFADLLAAYDPNVQDLTTDPIYKRPKLKPYVEEKAVFRRGRPVYPIGDTRLQQRMVRVRVTDMVNRATGFRRKRTWSERIANLVPSILRPTLARPEGDNLDPQGEPWLPEVDPESLAHSWDPIELQKSLEEAEAEDDEGDDDESGDDEANPWRQALYGNDGSNNSGSGGLGGGGTSSEDETREEEDEDEEDDDDDGGDDHSGDGDGDGDGGDDGDGNGDGGDDDGDGDGDGDDDDGGGNGDGDGDGSGSVGRTFQFIPSTSTTSTTTARPPKSPFPGRRFSAIVSDYNSSGSDDFDSDVFPARMR</sequence>
<feature type="compositionally biased region" description="Gly residues" evidence="1">
    <location>
        <begin position="1286"/>
        <end position="1298"/>
    </location>
</feature>
<comment type="caution">
    <text evidence="2">The sequence shown here is derived from an EMBL/GenBank/DDBJ whole genome shotgun (WGS) entry which is preliminary data.</text>
</comment>
<feature type="compositionally biased region" description="Acidic residues" evidence="1">
    <location>
        <begin position="1180"/>
        <end position="1198"/>
    </location>
</feature>
<feature type="compositionally biased region" description="Acidic residues" evidence="1">
    <location>
        <begin position="1253"/>
        <end position="1285"/>
    </location>
</feature>
<accession>A0AAE0TXC5</accession>
<feature type="compositionally biased region" description="Acidic residues" evidence="1">
    <location>
        <begin position="1226"/>
        <end position="1246"/>
    </location>
</feature>